<dbReference type="Proteomes" id="UP000632454">
    <property type="component" value="Unassembled WGS sequence"/>
</dbReference>
<dbReference type="InterPro" id="IPR015330">
    <property type="entry name" value="DNA_primase/pol_bifunc_N"/>
</dbReference>
<sequence length="718" mass="77397">MSNGRPDRRPIPVPELKRYRRIHPDEFVESAKTLVELGWHPLPLGGEKGKKPLVSGHHGHEGVDVTDEDTFREWADLWAANEHGLNLAVRMPVGVIGIDVDCYDGKQGAATLAEHERLWGPLPGTWSVTARSDGSRKLFFRVPAGWTGRGVLGPGVETLQRHLRYSVAPPSVHDSGLVRARTPDGRDGGQLPPPAELPMLPEAWLDGLAHDAGLLTKGSPDAAKSLLASFRPGEISPAVQSQVKKVRSAIRSGAGRYDAMRDAVMSMVRLGSTGARGVRDGLAVVEAEYVRAVSSSREGEDVARDECRRALDGALGAVVGEPNYRLMDFYTGDVFNADGSVRAGSWLGKLVSPLGVVPGNGSDSPRVRFTAISAAVLARPVPPMEWLIHGVWPANSFGPVGGEKKTLKSYNLMAIALAVSSGLPLFGEFQVESAGPVLYYAAEGGQAPFQRRLQSIAAGYEIDSLGDLPLHAVFDVGGLDEDEFTDALRRHLDVLQPSLVILDPLYAFHPAGIEAGNLYDRGRMLAQFTNELHGQAALMIADHFKKTGGSALDLDSISQTGMGQWADSWVLQRHRRPPDLDAGTYNLAVEFGSRQWGGGRWDLNWHLPTIAALEAGASSPVSWSIERYDLTGEEGRAADSIDHRILSTLRARPGTLTESQLAKAVGGNKTTAKSAIDRLRADGLITAKSAKRREGTRDVTREVLSAARLTFAVDKDDA</sequence>
<organism evidence="3 4">
    <name type="scientific">Williamsia phyllosphaerae</name>
    <dbReference type="NCBI Taxonomy" id="885042"/>
    <lineage>
        <taxon>Bacteria</taxon>
        <taxon>Bacillati</taxon>
        <taxon>Actinomycetota</taxon>
        <taxon>Actinomycetes</taxon>
        <taxon>Mycobacteriales</taxon>
        <taxon>Nocardiaceae</taxon>
        <taxon>Williamsia</taxon>
    </lineage>
</organism>
<keyword evidence="4" id="KW-1185">Reference proteome</keyword>
<reference evidence="4" key="1">
    <citation type="journal article" date="2019" name="Int. J. Syst. Evol. Microbiol.">
        <title>The Global Catalogue of Microorganisms (GCM) 10K type strain sequencing project: providing services to taxonomists for standard genome sequencing and annotation.</title>
        <authorList>
            <consortium name="The Broad Institute Genomics Platform"/>
            <consortium name="The Broad Institute Genome Sequencing Center for Infectious Disease"/>
            <person name="Wu L."/>
            <person name="Ma J."/>
        </authorList>
    </citation>
    <scope>NUCLEOTIDE SEQUENCE [LARGE SCALE GENOMIC DNA]</scope>
    <source>
        <strain evidence="4">CCM 7855</strain>
    </source>
</reference>
<feature type="domain" description="DNA primase/polymerase bifunctional N-terminal" evidence="2">
    <location>
        <begin position="31"/>
        <end position="199"/>
    </location>
</feature>
<dbReference type="SUPFAM" id="SSF46785">
    <property type="entry name" value="Winged helix' DNA-binding domain"/>
    <property type="match status" value="1"/>
</dbReference>
<accession>A0ABQ1UBI0</accession>
<dbReference type="Gene3D" id="3.40.50.300">
    <property type="entry name" value="P-loop containing nucleotide triphosphate hydrolases"/>
    <property type="match status" value="1"/>
</dbReference>
<comment type="caution">
    <text evidence="3">The sequence shown here is derived from an EMBL/GenBank/DDBJ whole genome shotgun (WGS) entry which is preliminary data.</text>
</comment>
<evidence type="ECO:0000313" key="4">
    <source>
        <dbReference type="Proteomes" id="UP000632454"/>
    </source>
</evidence>
<dbReference type="Pfam" id="PF13412">
    <property type="entry name" value="HTH_24"/>
    <property type="match status" value="1"/>
</dbReference>
<dbReference type="SMART" id="SM00943">
    <property type="entry name" value="Prim-Pol"/>
    <property type="match status" value="1"/>
</dbReference>
<dbReference type="InterPro" id="IPR027417">
    <property type="entry name" value="P-loop_NTPase"/>
</dbReference>
<dbReference type="InterPro" id="IPR036388">
    <property type="entry name" value="WH-like_DNA-bd_sf"/>
</dbReference>
<dbReference type="InterPro" id="IPR036390">
    <property type="entry name" value="WH_DNA-bd_sf"/>
</dbReference>
<name>A0ABQ1UBI0_9NOCA</name>
<dbReference type="SUPFAM" id="SSF56747">
    <property type="entry name" value="Prim-pol domain"/>
    <property type="match status" value="1"/>
</dbReference>
<gene>
    <name evidence="3" type="ORF">GCM10007298_06230</name>
</gene>
<evidence type="ECO:0000259" key="2">
    <source>
        <dbReference type="SMART" id="SM00943"/>
    </source>
</evidence>
<dbReference type="EMBL" id="BMCS01000001">
    <property type="protein sequence ID" value="GGF13046.1"/>
    <property type="molecule type" value="Genomic_DNA"/>
</dbReference>
<evidence type="ECO:0000256" key="1">
    <source>
        <dbReference type="SAM" id="MobiDB-lite"/>
    </source>
</evidence>
<feature type="region of interest" description="Disordered" evidence="1">
    <location>
        <begin position="170"/>
        <end position="196"/>
    </location>
</feature>
<dbReference type="Pfam" id="PF09250">
    <property type="entry name" value="Prim-Pol"/>
    <property type="match status" value="1"/>
</dbReference>
<evidence type="ECO:0000313" key="3">
    <source>
        <dbReference type="EMBL" id="GGF13046.1"/>
    </source>
</evidence>
<dbReference type="SUPFAM" id="SSF52540">
    <property type="entry name" value="P-loop containing nucleoside triphosphate hydrolases"/>
    <property type="match status" value="1"/>
</dbReference>
<proteinExistence type="predicted"/>
<protein>
    <recommendedName>
        <fullName evidence="2">DNA primase/polymerase bifunctional N-terminal domain-containing protein</fullName>
    </recommendedName>
</protein>
<dbReference type="Pfam" id="PF13481">
    <property type="entry name" value="AAA_25"/>
    <property type="match status" value="1"/>
</dbReference>
<dbReference type="Gene3D" id="1.10.10.10">
    <property type="entry name" value="Winged helix-like DNA-binding domain superfamily/Winged helix DNA-binding domain"/>
    <property type="match status" value="1"/>
</dbReference>